<evidence type="ECO:0000313" key="2">
    <source>
        <dbReference type="EMBL" id="OGI91717.1"/>
    </source>
</evidence>
<organism evidence="2 3">
    <name type="scientific">Candidatus Nomurabacteria bacterium RIFCSPLOWO2_01_FULL_46_18</name>
    <dbReference type="NCBI Taxonomy" id="1801783"/>
    <lineage>
        <taxon>Bacteria</taxon>
        <taxon>Candidatus Nomuraibacteriota</taxon>
    </lineage>
</organism>
<dbReference type="Pfam" id="PF20803">
    <property type="entry name" value="PaaX_M"/>
    <property type="match status" value="1"/>
</dbReference>
<proteinExistence type="predicted"/>
<evidence type="ECO:0000259" key="1">
    <source>
        <dbReference type="Pfam" id="PF20803"/>
    </source>
</evidence>
<dbReference type="Proteomes" id="UP000179381">
    <property type="component" value="Unassembled WGS sequence"/>
</dbReference>
<dbReference type="AlphaFoldDB" id="A0A1F6XC57"/>
<gene>
    <name evidence="2" type="ORF">A2933_01725</name>
</gene>
<reference evidence="2 3" key="1">
    <citation type="journal article" date="2016" name="Nat. Commun.">
        <title>Thousands of microbial genomes shed light on interconnected biogeochemical processes in an aquifer system.</title>
        <authorList>
            <person name="Anantharaman K."/>
            <person name="Brown C.T."/>
            <person name="Hug L.A."/>
            <person name="Sharon I."/>
            <person name="Castelle C.J."/>
            <person name="Probst A.J."/>
            <person name="Thomas B.C."/>
            <person name="Singh A."/>
            <person name="Wilkins M.J."/>
            <person name="Karaoz U."/>
            <person name="Brodie E.L."/>
            <person name="Williams K.H."/>
            <person name="Hubbard S.S."/>
            <person name="Banfield J.F."/>
        </authorList>
    </citation>
    <scope>NUCLEOTIDE SEQUENCE [LARGE SCALE GENOMIC DNA]</scope>
</reference>
<sequence>MRGQILLKALEILKDCALNQADFFEAVLASGYGAGMGKIDYEYAKRQHARENRFWRERELEERRKRLRNFLYQMKHDGLIEETKNGKVDISEKGKQKINQLKNKLPDRHYKKESTEKIIIISFDIPEKLRGKRDWFREVIRNLGFKMTHQSVWIGKRKIPKVLIDDLEDLKILEYVEIFEVTKSGTLRKL</sequence>
<dbReference type="InterPro" id="IPR048846">
    <property type="entry name" value="PaaX-like_central"/>
</dbReference>
<comment type="caution">
    <text evidence="2">The sequence shown here is derived from an EMBL/GenBank/DDBJ whole genome shotgun (WGS) entry which is preliminary data.</text>
</comment>
<protein>
    <recommendedName>
        <fullName evidence="1">Transcriptional repressor PaaX-like central Cas2-like domain-containing protein</fullName>
    </recommendedName>
</protein>
<accession>A0A1F6XC57</accession>
<feature type="domain" description="Transcriptional repressor PaaX-like central Cas2-like" evidence="1">
    <location>
        <begin position="120"/>
        <end position="185"/>
    </location>
</feature>
<dbReference type="EMBL" id="MFVH01000023">
    <property type="protein sequence ID" value="OGI91717.1"/>
    <property type="molecule type" value="Genomic_DNA"/>
</dbReference>
<evidence type="ECO:0000313" key="3">
    <source>
        <dbReference type="Proteomes" id="UP000179381"/>
    </source>
</evidence>
<name>A0A1F6XC57_9BACT</name>